<proteinExistence type="inferred from homology"/>
<comment type="similarity">
    <text evidence="1">Belongs to the aldo/keto reductase family.</text>
</comment>
<dbReference type="GO" id="GO:0016491">
    <property type="term" value="F:oxidoreductase activity"/>
    <property type="evidence" value="ECO:0007669"/>
    <property type="project" value="UniProtKB-KW"/>
</dbReference>
<gene>
    <name evidence="8" type="ORF">GWI33_010671</name>
</gene>
<dbReference type="AlphaFoldDB" id="A0A834IQP1"/>
<dbReference type="SUPFAM" id="SSF51430">
    <property type="entry name" value="NAD(P)-linked oxidoreductase"/>
    <property type="match status" value="1"/>
</dbReference>
<evidence type="ECO:0000256" key="4">
    <source>
        <dbReference type="PIRSR" id="PIRSR000097-1"/>
    </source>
</evidence>
<dbReference type="InterPro" id="IPR020471">
    <property type="entry name" value="AKR"/>
</dbReference>
<evidence type="ECO:0000256" key="6">
    <source>
        <dbReference type="PIRSR" id="PIRSR000097-3"/>
    </source>
</evidence>
<evidence type="ECO:0000256" key="1">
    <source>
        <dbReference type="ARBA" id="ARBA00007905"/>
    </source>
</evidence>
<feature type="domain" description="NADP-dependent oxidoreductase" evidence="7">
    <location>
        <begin position="19"/>
        <end position="293"/>
    </location>
</feature>
<dbReference type="InterPro" id="IPR023210">
    <property type="entry name" value="NADP_OxRdtase_dom"/>
</dbReference>
<evidence type="ECO:0000256" key="5">
    <source>
        <dbReference type="PIRSR" id="PIRSR000097-2"/>
    </source>
</evidence>
<dbReference type="PANTHER" id="PTHR11732">
    <property type="entry name" value="ALDO/KETO REDUCTASE"/>
    <property type="match status" value="1"/>
</dbReference>
<evidence type="ECO:0000313" key="8">
    <source>
        <dbReference type="EMBL" id="KAF7285422.1"/>
    </source>
</evidence>
<organism evidence="8 9">
    <name type="scientific">Rhynchophorus ferrugineus</name>
    <name type="common">Red palm weevil</name>
    <name type="synonym">Curculio ferrugineus</name>
    <dbReference type="NCBI Taxonomy" id="354439"/>
    <lineage>
        <taxon>Eukaryota</taxon>
        <taxon>Metazoa</taxon>
        <taxon>Ecdysozoa</taxon>
        <taxon>Arthropoda</taxon>
        <taxon>Hexapoda</taxon>
        <taxon>Insecta</taxon>
        <taxon>Pterygota</taxon>
        <taxon>Neoptera</taxon>
        <taxon>Endopterygota</taxon>
        <taxon>Coleoptera</taxon>
        <taxon>Polyphaga</taxon>
        <taxon>Cucujiformia</taxon>
        <taxon>Curculionidae</taxon>
        <taxon>Dryophthorinae</taxon>
        <taxon>Rhynchophorus</taxon>
    </lineage>
</organism>
<dbReference type="Pfam" id="PF00248">
    <property type="entry name" value="Aldo_ket_red"/>
    <property type="match status" value="1"/>
</dbReference>
<dbReference type="InterPro" id="IPR018170">
    <property type="entry name" value="Aldo/ket_reductase_CS"/>
</dbReference>
<evidence type="ECO:0000256" key="3">
    <source>
        <dbReference type="ARBA" id="ARBA00023002"/>
    </source>
</evidence>
<accession>A0A834IQP1</accession>
<evidence type="ECO:0000259" key="7">
    <source>
        <dbReference type="Pfam" id="PF00248"/>
    </source>
</evidence>
<dbReference type="Proteomes" id="UP000625711">
    <property type="component" value="Unassembled WGS sequence"/>
</dbReference>
<reference evidence="8" key="1">
    <citation type="submission" date="2020-08" db="EMBL/GenBank/DDBJ databases">
        <title>Genome sequencing and assembly of the red palm weevil Rhynchophorus ferrugineus.</title>
        <authorList>
            <person name="Dias G.B."/>
            <person name="Bergman C.M."/>
            <person name="Manee M."/>
        </authorList>
    </citation>
    <scope>NUCLEOTIDE SEQUENCE</scope>
    <source>
        <strain evidence="8">AA-2017</strain>
        <tissue evidence="8">Whole larva</tissue>
    </source>
</reference>
<dbReference type="PRINTS" id="PR00069">
    <property type="entry name" value="ALDKETRDTASE"/>
</dbReference>
<dbReference type="PROSITE" id="PS00062">
    <property type="entry name" value="ALDOKETO_REDUCTASE_2"/>
    <property type="match status" value="1"/>
</dbReference>
<dbReference type="EMBL" id="JAACXV010000055">
    <property type="protein sequence ID" value="KAF7285422.1"/>
    <property type="molecule type" value="Genomic_DNA"/>
</dbReference>
<sequence>MASCVPKVTLNNGVSIPAIGLGTWRANKEDVKEAIKHAIDTGYRNFDCALFYGNEEGVGEGIRAKIAEGVIKRQDVFVASKLWCNSMRPDLVESTIKRSLSNFGFDYLDLYLIHWPTAFAEGDILSPKDDKGDTVFSDVDYVNTWKAMEAVCKKGLTRCIGVCNFNINQLKRILDVAEIIPVTNQVELHPYLTQTNLVEFCKRSNIVITAYSPLGSPDRPWAKPSEPILIENKTIIDLSKKYKATPAQIVLRYLTQKGVVPIPKSSNEKRIAENFDIFNFELNIKDMRVMDGLDCNMRYHPFHDGMGHKHYPFKELQ</sequence>
<dbReference type="Gene3D" id="3.20.20.100">
    <property type="entry name" value="NADP-dependent oxidoreductase domain"/>
    <property type="match status" value="1"/>
</dbReference>
<dbReference type="PROSITE" id="PS00063">
    <property type="entry name" value="ALDOKETO_REDUCTASE_3"/>
    <property type="match status" value="1"/>
</dbReference>
<feature type="binding site" evidence="5">
    <location>
        <position position="114"/>
    </location>
    <ligand>
        <name>substrate</name>
    </ligand>
</feature>
<dbReference type="InterPro" id="IPR036812">
    <property type="entry name" value="NAD(P)_OxRdtase_dom_sf"/>
</dbReference>
<protein>
    <recommendedName>
        <fullName evidence="7">NADP-dependent oxidoreductase domain-containing protein</fullName>
    </recommendedName>
</protein>
<keyword evidence="9" id="KW-1185">Reference proteome</keyword>
<evidence type="ECO:0000313" key="9">
    <source>
        <dbReference type="Proteomes" id="UP000625711"/>
    </source>
</evidence>
<dbReference type="OrthoDB" id="416253at2759"/>
<keyword evidence="2" id="KW-0521">NADP</keyword>
<name>A0A834IQP1_RHYFE</name>
<dbReference type="FunFam" id="3.20.20.100:FF:000006">
    <property type="entry name" value="Aldo-keto reductase family 1 member A1"/>
    <property type="match status" value="1"/>
</dbReference>
<feature type="site" description="Lowers pKa of active site Tyr" evidence="6">
    <location>
        <position position="81"/>
    </location>
</feature>
<feature type="active site" description="Proton donor" evidence="4">
    <location>
        <position position="52"/>
    </location>
</feature>
<evidence type="ECO:0000256" key="2">
    <source>
        <dbReference type="ARBA" id="ARBA00022857"/>
    </source>
</evidence>
<keyword evidence="3" id="KW-0560">Oxidoreductase</keyword>
<comment type="caution">
    <text evidence="8">The sequence shown here is derived from an EMBL/GenBank/DDBJ whole genome shotgun (WGS) entry which is preliminary data.</text>
</comment>
<dbReference type="PIRSF" id="PIRSF000097">
    <property type="entry name" value="AKR"/>
    <property type="match status" value="1"/>
</dbReference>